<comment type="catalytic activity">
    <reaction evidence="1">
        <text>Endohydrolysis of (1-&gt;4)-beta-D-glucosidic linkages in cellulose, lichenin and cereal beta-D-glucans.</text>
        <dbReference type="EC" id="3.2.1.4"/>
    </reaction>
</comment>
<dbReference type="InterPro" id="IPR001701">
    <property type="entry name" value="Glyco_hydro_9"/>
</dbReference>
<evidence type="ECO:0000256" key="9">
    <source>
        <dbReference type="SAM" id="SignalP"/>
    </source>
</evidence>
<evidence type="ECO:0000259" key="10">
    <source>
        <dbReference type="Pfam" id="PF00759"/>
    </source>
</evidence>
<dbReference type="FunFam" id="1.50.10.10:FF:000020">
    <property type="entry name" value="Endoglucanase"/>
    <property type="match status" value="1"/>
</dbReference>
<evidence type="ECO:0000256" key="8">
    <source>
        <dbReference type="ARBA" id="ARBA00023326"/>
    </source>
</evidence>
<organism evidence="11 12">
    <name type="scientific">Paspalum notatum var. saurae</name>
    <dbReference type="NCBI Taxonomy" id="547442"/>
    <lineage>
        <taxon>Eukaryota</taxon>
        <taxon>Viridiplantae</taxon>
        <taxon>Streptophyta</taxon>
        <taxon>Embryophyta</taxon>
        <taxon>Tracheophyta</taxon>
        <taxon>Spermatophyta</taxon>
        <taxon>Magnoliopsida</taxon>
        <taxon>Liliopsida</taxon>
        <taxon>Poales</taxon>
        <taxon>Poaceae</taxon>
        <taxon>PACMAD clade</taxon>
        <taxon>Panicoideae</taxon>
        <taxon>Andropogonodae</taxon>
        <taxon>Paspaleae</taxon>
        <taxon>Paspalinae</taxon>
        <taxon>Paspalum</taxon>
    </lineage>
</organism>
<evidence type="ECO:0000256" key="3">
    <source>
        <dbReference type="ARBA" id="ARBA00012601"/>
    </source>
</evidence>
<feature type="domain" description="Glycoside hydrolase family 9" evidence="10">
    <location>
        <begin position="43"/>
        <end position="501"/>
    </location>
</feature>
<dbReference type="InterPro" id="IPR008928">
    <property type="entry name" value="6-hairpin_glycosidase_sf"/>
</dbReference>
<dbReference type="Proteomes" id="UP001341281">
    <property type="component" value="Chromosome 09"/>
</dbReference>
<accession>A0AAQ3UN07</accession>
<feature type="signal peptide" evidence="9">
    <location>
        <begin position="1"/>
        <end position="24"/>
    </location>
</feature>
<name>A0AAQ3UN07_PASNO</name>
<dbReference type="SUPFAM" id="SSF48208">
    <property type="entry name" value="Six-hairpin glycosidases"/>
    <property type="match status" value="1"/>
</dbReference>
<evidence type="ECO:0000256" key="4">
    <source>
        <dbReference type="ARBA" id="ARBA00022801"/>
    </source>
</evidence>
<evidence type="ECO:0000256" key="6">
    <source>
        <dbReference type="ARBA" id="ARBA00023277"/>
    </source>
</evidence>
<dbReference type="InterPro" id="IPR012341">
    <property type="entry name" value="6hp_glycosidase-like_sf"/>
</dbReference>
<comment type="similarity">
    <text evidence="2">Belongs to the glycosyl hydrolase 9 (cellulase E) family.</text>
</comment>
<keyword evidence="9" id="KW-0732">Signal</keyword>
<sequence>MVASMAAVKVWVLMALMCIGVGLGDDDDTAAAGDGLRLSSPNYHGALAKAILFFEGQRSGRLPANQRVKWRGDSALTDGQGENVNLTGGYYDAGDNVKFGFPMAFTVTLLSWSAVEYRDEVAAAGQLRHLRSAIQWGADFLLRAHTSPTTLYTQVGDGNADHQCWERPEDMDTPRTLYKITANSPGSEAAGEAAAALAAAYMVFRDDRDKTLATQLLAASRSLFDFANNYRGSFQSSCPFYCSYSGFQDELLWASAWLFRATKDSKYLDFLQNNQGGSATEFSWDNKYPGAQLLATQAIHLNVSFIHQEYLSGRTELEGYKRGLDSFVCAVMPNSGNTQIHTTPGGLLFTRDSVNLQYTTTATLVLFIYSMALSTTGSGGVQCSGASFSPDEISSFAASQVDYILGDNPMGMSYMAGFTSKFPRRIHHRGASIPSIKALPRKVTCNEGFSSWFPTSNPNPNIHVGAIVGGPNGNDQFSDNRGDSTHSEPATYINAAFVGACAAALGQNQLERPAGYITSVISSN</sequence>
<feature type="chain" id="PRO_5042984925" description="cellulase" evidence="9">
    <location>
        <begin position="25"/>
        <end position="524"/>
    </location>
</feature>
<protein>
    <recommendedName>
        <fullName evidence="3">cellulase</fullName>
        <ecNumber evidence="3">3.2.1.4</ecNumber>
    </recommendedName>
</protein>
<evidence type="ECO:0000256" key="7">
    <source>
        <dbReference type="ARBA" id="ARBA00023295"/>
    </source>
</evidence>
<evidence type="ECO:0000256" key="1">
    <source>
        <dbReference type="ARBA" id="ARBA00000966"/>
    </source>
</evidence>
<dbReference type="PANTHER" id="PTHR22298">
    <property type="entry name" value="ENDO-1,4-BETA-GLUCANASE"/>
    <property type="match status" value="1"/>
</dbReference>
<dbReference type="Gene3D" id="1.50.10.10">
    <property type="match status" value="1"/>
</dbReference>
<dbReference type="GO" id="GO:0030245">
    <property type="term" value="P:cellulose catabolic process"/>
    <property type="evidence" value="ECO:0007669"/>
    <property type="project" value="UniProtKB-KW"/>
</dbReference>
<keyword evidence="8" id="KW-0624">Polysaccharide degradation</keyword>
<evidence type="ECO:0000256" key="5">
    <source>
        <dbReference type="ARBA" id="ARBA00023001"/>
    </source>
</evidence>
<keyword evidence="5" id="KW-0136">Cellulose degradation</keyword>
<keyword evidence="4" id="KW-0378">Hydrolase</keyword>
<keyword evidence="12" id="KW-1185">Reference proteome</keyword>
<evidence type="ECO:0000313" key="12">
    <source>
        <dbReference type="Proteomes" id="UP001341281"/>
    </source>
</evidence>
<gene>
    <name evidence="11" type="ORF">U9M48_039146</name>
</gene>
<dbReference type="EC" id="3.2.1.4" evidence="3"/>
<keyword evidence="7" id="KW-0326">Glycosidase</keyword>
<proteinExistence type="inferred from homology"/>
<dbReference type="EMBL" id="CP144753">
    <property type="protein sequence ID" value="WVZ93140.1"/>
    <property type="molecule type" value="Genomic_DNA"/>
</dbReference>
<evidence type="ECO:0000313" key="11">
    <source>
        <dbReference type="EMBL" id="WVZ93140.1"/>
    </source>
</evidence>
<evidence type="ECO:0000256" key="2">
    <source>
        <dbReference type="ARBA" id="ARBA00007072"/>
    </source>
</evidence>
<keyword evidence="6" id="KW-0119">Carbohydrate metabolism</keyword>
<dbReference type="GO" id="GO:0008810">
    <property type="term" value="F:cellulase activity"/>
    <property type="evidence" value="ECO:0007669"/>
    <property type="project" value="UniProtKB-EC"/>
</dbReference>
<dbReference type="AlphaFoldDB" id="A0AAQ3UN07"/>
<reference evidence="11 12" key="1">
    <citation type="submission" date="2024-02" db="EMBL/GenBank/DDBJ databases">
        <title>High-quality chromosome-scale genome assembly of Pensacola bahiagrass (Paspalum notatum Flugge var. saurae).</title>
        <authorList>
            <person name="Vega J.M."/>
            <person name="Podio M."/>
            <person name="Orjuela J."/>
            <person name="Siena L.A."/>
            <person name="Pessino S.C."/>
            <person name="Combes M.C."/>
            <person name="Mariac C."/>
            <person name="Albertini E."/>
            <person name="Pupilli F."/>
            <person name="Ortiz J.P.A."/>
            <person name="Leblanc O."/>
        </authorList>
    </citation>
    <scope>NUCLEOTIDE SEQUENCE [LARGE SCALE GENOMIC DNA]</scope>
    <source>
        <strain evidence="11">R1</strain>
        <tissue evidence="11">Leaf</tissue>
    </source>
</reference>
<dbReference type="Pfam" id="PF00759">
    <property type="entry name" value="Glyco_hydro_9"/>
    <property type="match status" value="1"/>
</dbReference>